<sequence length="376" mass="40566">MLIKIIVNSKKTKLNLLPAATDSADASDTGARNAEEATPGAVGNRTNNTITQANDSSNNNTPPTTITNTNIATASAGIKNLFALVGTATAVSAAVDIPPSPVTETAVEATTVDQTTKYLDKTTVAKRRQQRQQQEQQRYNKLSKSVRIKSVATAQSPQLSQGANAKNTPESAYAGEVAVSERWKASSVVVIGGVDNANTNSDIDDDSEAEVEEEIEEAAQEGCGIGEELTLAAAAECVQDDENVDAYAYGDFEAPQFELDAEVDRHAKDLIHIDQVFEELRQKMEVLSVQNQYQGQFGVIGSSKVKEYLLFMWINGFPLKLIASVHLHILGNLVFMKSSICECSQFTDGKAVFINIIFRLINSNTTLKGIHTNAHA</sequence>
<evidence type="ECO:0000313" key="3">
    <source>
        <dbReference type="Proteomes" id="UP000606786"/>
    </source>
</evidence>
<comment type="caution">
    <text evidence="2">The sequence shown here is derived from an EMBL/GenBank/DDBJ whole genome shotgun (WGS) entry which is preliminary data.</text>
</comment>
<feature type="compositionally biased region" description="Low complexity" evidence="1">
    <location>
        <begin position="53"/>
        <end position="63"/>
    </location>
</feature>
<protein>
    <submittedName>
        <fullName evidence="2">(Mediterranean fruit fly) hypothetical protein</fullName>
    </submittedName>
</protein>
<feature type="region of interest" description="Disordered" evidence="1">
    <location>
        <begin position="123"/>
        <end position="146"/>
    </location>
</feature>
<gene>
    <name evidence="2" type="ORF">CCAP1982_LOCUS13632</name>
</gene>
<proteinExistence type="predicted"/>
<organism evidence="2 3">
    <name type="scientific">Ceratitis capitata</name>
    <name type="common">Mediterranean fruit fly</name>
    <name type="synonym">Tephritis capitata</name>
    <dbReference type="NCBI Taxonomy" id="7213"/>
    <lineage>
        <taxon>Eukaryota</taxon>
        <taxon>Metazoa</taxon>
        <taxon>Ecdysozoa</taxon>
        <taxon>Arthropoda</taxon>
        <taxon>Hexapoda</taxon>
        <taxon>Insecta</taxon>
        <taxon>Pterygota</taxon>
        <taxon>Neoptera</taxon>
        <taxon>Endopterygota</taxon>
        <taxon>Diptera</taxon>
        <taxon>Brachycera</taxon>
        <taxon>Muscomorpha</taxon>
        <taxon>Tephritoidea</taxon>
        <taxon>Tephritidae</taxon>
        <taxon>Ceratitis</taxon>
        <taxon>Ceratitis</taxon>
    </lineage>
</organism>
<feature type="region of interest" description="Disordered" evidence="1">
    <location>
        <begin position="22"/>
        <end position="63"/>
    </location>
</feature>
<dbReference type="AlphaFoldDB" id="A0A811V4H2"/>
<reference evidence="2" key="1">
    <citation type="submission" date="2020-11" db="EMBL/GenBank/DDBJ databases">
        <authorList>
            <person name="Whitehead M."/>
        </authorList>
    </citation>
    <scope>NUCLEOTIDE SEQUENCE</scope>
    <source>
        <strain evidence="2">EGII</strain>
    </source>
</reference>
<evidence type="ECO:0000256" key="1">
    <source>
        <dbReference type="SAM" id="MobiDB-lite"/>
    </source>
</evidence>
<name>A0A811V4H2_CERCA</name>
<keyword evidence="3" id="KW-1185">Reference proteome</keyword>
<dbReference type="EMBL" id="CAJHJT010000034">
    <property type="protein sequence ID" value="CAD7005275.1"/>
    <property type="molecule type" value="Genomic_DNA"/>
</dbReference>
<dbReference type="Proteomes" id="UP000606786">
    <property type="component" value="Unassembled WGS sequence"/>
</dbReference>
<accession>A0A811V4H2</accession>
<evidence type="ECO:0000313" key="2">
    <source>
        <dbReference type="EMBL" id="CAD7005275.1"/>
    </source>
</evidence>